<gene>
    <name evidence="1" type="ORF">rsdtw13_38320</name>
</gene>
<accession>A0ACB5RHP0</accession>
<organism evidence="1 2">
    <name type="scientific">Inconstantimicrobium mannanitabidum</name>
    <dbReference type="NCBI Taxonomy" id="1604901"/>
    <lineage>
        <taxon>Bacteria</taxon>
        <taxon>Bacillati</taxon>
        <taxon>Bacillota</taxon>
        <taxon>Clostridia</taxon>
        <taxon>Eubacteriales</taxon>
        <taxon>Clostridiaceae</taxon>
        <taxon>Inconstantimicrobium</taxon>
    </lineage>
</organism>
<proteinExistence type="predicted"/>
<comment type="caution">
    <text evidence="1">The sequence shown here is derived from an EMBL/GenBank/DDBJ whole genome shotgun (WGS) entry which is preliminary data.</text>
</comment>
<evidence type="ECO:0000313" key="2">
    <source>
        <dbReference type="Proteomes" id="UP001058074"/>
    </source>
</evidence>
<dbReference type="Proteomes" id="UP001058074">
    <property type="component" value="Unassembled WGS sequence"/>
</dbReference>
<keyword evidence="2" id="KW-1185">Reference proteome</keyword>
<evidence type="ECO:0000313" key="1">
    <source>
        <dbReference type="EMBL" id="GKX68574.1"/>
    </source>
</evidence>
<sequence>MDRLYKMVEGSFKRFPDGVEPFQMVTRVLEECGEVASEVNHFEGSGVKRQKHGEPSKEALAGEIRQALVALMQIAVYYSVEDELEKSIDASIKRMKEENLID</sequence>
<dbReference type="EMBL" id="BROD01000001">
    <property type="protein sequence ID" value="GKX68574.1"/>
    <property type="molecule type" value="Genomic_DNA"/>
</dbReference>
<protein>
    <submittedName>
        <fullName evidence="1">Uncharacterized protein</fullName>
    </submittedName>
</protein>
<name>A0ACB5RHP0_9CLOT</name>
<reference evidence="1" key="1">
    <citation type="journal article" date="2025" name="Int. J. Syst. Evol. Microbiol.">
        <title>Inconstantimicrobium mannanitabidum sp. nov., a novel member of the family Clostridiaceae isolated from anoxic soil under the treatment of reductive soil disinfestation.</title>
        <authorList>
            <person name="Ueki A."/>
            <person name="Tonouchi A."/>
            <person name="Honma S."/>
            <person name="Kaku N."/>
            <person name="Ueki K."/>
        </authorList>
    </citation>
    <scope>NUCLEOTIDE SEQUENCE</scope>
    <source>
        <strain evidence="1">TW13</strain>
    </source>
</reference>